<accession>A0AA86TT90</accession>
<evidence type="ECO:0000313" key="1">
    <source>
        <dbReference type="EMBL" id="CAI9921388.1"/>
    </source>
</evidence>
<reference evidence="2 3" key="2">
    <citation type="submission" date="2024-07" db="EMBL/GenBank/DDBJ databases">
        <authorList>
            <person name="Akdeniz Z."/>
        </authorList>
    </citation>
    <scope>NUCLEOTIDE SEQUENCE [LARGE SCALE GENOMIC DNA]</scope>
</reference>
<name>A0AA86TT90_9EUKA</name>
<protein>
    <submittedName>
        <fullName evidence="2">Hypothetical_protein</fullName>
    </submittedName>
</protein>
<organism evidence="1">
    <name type="scientific">Hexamita inflata</name>
    <dbReference type="NCBI Taxonomy" id="28002"/>
    <lineage>
        <taxon>Eukaryota</taxon>
        <taxon>Metamonada</taxon>
        <taxon>Diplomonadida</taxon>
        <taxon>Hexamitidae</taxon>
        <taxon>Hexamitinae</taxon>
        <taxon>Hexamita</taxon>
    </lineage>
</organism>
<reference evidence="1" key="1">
    <citation type="submission" date="2023-06" db="EMBL/GenBank/DDBJ databases">
        <authorList>
            <person name="Kurt Z."/>
        </authorList>
    </citation>
    <scope>NUCLEOTIDE SEQUENCE</scope>
</reference>
<comment type="caution">
    <text evidence="1">The sequence shown here is derived from an EMBL/GenBank/DDBJ whole genome shotgun (WGS) entry which is preliminary data.</text>
</comment>
<sequence length="249" mass="29247">MIICVIYEYSRFEVNLKYFRIFYKIFHFRCIRNARQTGSLRKCAEHTDVPQGLAVFQPCHQGRYRRERELETAANVRPRVLRTAKAECSFPARTHTICTARRVRPSAFERRNVDLRHRLSECAERENWPGAMAVFERQMRWCSLSDEDPRQITWLSTQPAKLIEEFRTAPEATSKQMANRNVCDMFRRTRLLVFVWNVVSKSHSVRKSSLERPVLRQAFLKAVGKQSATQSQDWSPATKQRCAISMSLK</sequence>
<gene>
    <name evidence="2" type="ORF">HINF_LOCUS75688</name>
    <name evidence="1" type="ORF">HINF_LOCUS9033</name>
</gene>
<proteinExistence type="predicted"/>
<evidence type="ECO:0000313" key="2">
    <source>
        <dbReference type="EMBL" id="CAL6109953.1"/>
    </source>
</evidence>
<dbReference type="EMBL" id="CATOUU010000222">
    <property type="protein sequence ID" value="CAI9921388.1"/>
    <property type="molecule type" value="Genomic_DNA"/>
</dbReference>
<dbReference type="AlphaFoldDB" id="A0AA86TT90"/>
<dbReference type="EMBL" id="CAXDID020000679">
    <property type="protein sequence ID" value="CAL6109953.1"/>
    <property type="molecule type" value="Genomic_DNA"/>
</dbReference>
<dbReference type="Proteomes" id="UP001642409">
    <property type="component" value="Unassembled WGS sequence"/>
</dbReference>
<evidence type="ECO:0000313" key="3">
    <source>
        <dbReference type="Proteomes" id="UP001642409"/>
    </source>
</evidence>
<keyword evidence="3" id="KW-1185">Reference proteome</keyword>